<keyword evidence="2" id="KW-1015">Disulfide bond</keyword>
<dbReference type="InterPro" id="IPR032104">
    <property type="entry name" value="Spaetzle"/>
</dbReference>
<keyword evidence="1" id="KW-0732">Signal</keyword>
<dbReference type="GO" id="GO:0021556">
    <property type="term" value="P:central nervous system formation"/>
    <property type="evidence" value="ECO:0007669"/>
    <property type="project" value="TreeGrafter"/>
</dbReference>
<evidence type="ECO:0000256" key="3">
    <source>
        <dbReference type="ARBA" id="ARBA00023180"/>
    </source>
</evidence>
<keyword evidence="6" id="KW-1185">Reference proteome</keyword>
<dbReference type="Proteomes" id="UP000838878">
    <property type="component" value="Chromosome 8"/>
</dbReference>
<dbReference type="PANTHER" id="PTHR23199:SF12">
    <property type="entry name" value="NEUROTROPHIN 1-RELATED"/>
    <property type="match status" value="1"/>
</dbReference>
<evidence type="ECO:0000256" key="1">
    <source>
        <dbReference type="ARBA" id="ARBA00022729"/>
    </source>
</evidence>
<feature type="non-terminal residue" evidence="5">
    <location>
        <position position="156"/>
    </location>
</feature>
<dbReference type="OrthoDB" id="6359065at2759"/>
<sequence length="156" mass="17719">MLMTKSITDDTPKECKKYGICANVENYPTELAKKLIAELACSLNSGEDRQANKQSLCTTIKKSWSPRLAHHDSGDFKHILNDDIPIQVFSIGICQNSNEPRDDISMLCRSETMLLGYEGQCIEKTRLNEMYYIEGNRTARGYFHVPTCCSCDLKRI</sequence>
<dbReference type="GO" id="GO:0005121">
    <property type="term" value="F:Toll binding"/>
    <property type="evidence" value="ECO:0007669"/>
    <property type="project" value="TreeGrafter"/>
</dbReference>
<evidence type="ECO:0000259" key="4">
    <source>
        <dbReference type="Pfam" id="PF16077"/>
    </source>
</evidence>
<dbReference type="GO" id="GO:0005615">
    <property type="term" value="C:extracellular space"/>
    <property type="evidence" value="ECO:0007669"/>
    <property type="project" value="UniProtKB-ARBA"/>
</dbReference>
<dbReference type="AlphaFoldDB" id="A0A8J9YFR6"/>
<dbReference type="GO" id="GO:0008083">
    <property type="term" value="F:growth factor activity"/>
    <property type="evidence" value="ECO:0007669"/>
    <property type="project" value="TreeGrafter"/>
</dbReference>
<evidence type="ECO:0000313" key="5">
    <source>
        <dbReference type="EMBL" id="CAH0729194.1"/>
    </source>
</evidence>
<dbReference type="InterPro" id="IPR052444">
    <property type="entry name" value="Spz/Toll_ligand-like"/>
</dbReference>
<dbReference type="PANTHER" id="PTHR23199">
    <property type="entry name" value="NEUROTROPHIN 1-RELATED"/>
    <property type="match status" value="1"/>
</dbReference>
<dbReference type="InterPro" id="IPR029034">
    <property type="entry name" value="Cystine-knot_cytokine"/>
</dbReference>
<proteinExistence type="predicted"/>
<name>A0A8J9YFR6_9NEOP</name>
<dbReference type="SUPFAM" id="SSF57501">
    <property type="entry name" value="Cystine-knot cytokines"/>
    <property type="match status" value="1"/>
</dbReference>
<evidence type="ECO:0000256" key="2">
    <source>
        <dbReference type="ARBA" id="ARBA00023157"/>
    </source>
</evidence>
<protein>
    <recommendedName>
        <fullName evidence="4">Spaetzle domain-containing protein</fullName>
    </recommendedName>
</protein>
<dbReference type="Pfam" id="PF16077">
    <property type="entry name" value="Spaetzle"/>
    <property type="match status" value="1"/>
</dbReference>
<gene>
    <name evidence="5" type="ORF">BINO364_LOCUS14329</name>
</gene>
<dbReference type="GO" id="GO:0045087">
    <property type="term" value="P:innate immune response"/>
    <property type="evidence" value="ECO:0007669"/>
    <property type="project" value="TreeGrafter"/>
</dbReference>
<keyword evidence="3" id="KW-0325">Glycoprotein</keyword>
<organism evidence="5 6">
    <name type="scientific">Brenthis ino</name>
    <name type="common">lesser marbled fritillary</name>
    <dbReference type="NCBI Taxonomy" id="405034"/>
    <lineage>
        <taxon>Eukaryota</taxon>
        <taxon>Metazoa</taxon>
        <taxon>Ecdysozoa</taxon>
        <taxon>Arthropoda</taxon>
        <taxon>Hexapoda</taxon>
        <taxon>Insecta</taxon>
        <taxon>Pterygota</taxon>
        <taxon>Neoptera</taxon>
        <taxon>Endopterygota</taxon>
        <taxon>Lepidoptera</taxon>
        <taxon>Glossata</taxon>
        <taxon>Ditrysia</taxon>
        <taxon>Papilionoidea</taxon>
        <taxon>Nymphalidae</taxon>
        <taxon>Heliconiinae</taxon>
        <taxon>Argynnini</taxon>
        <taxon>Brenthis</taxon>
    </lineage>
</organism>
<dbReference type="EMBL" id="OV170228">
    <property type="protein sequence ID" value="CAH0729194.1"/>
    <property type="molecule type" value="Genomic_DNA"/>
</dbReference>
<dbReference type="Gene3D" id="2.10.90.10">
    <property type="entry name" value="Cystine-knot cytokines"/>
    <property type="match status" value="1"/>
</dbReference>
<evidence type="ECO:0000313" key="6">
    <source>
        <dbReference type="Proteomes" id="UP000838878"/>
    </source>
</evidence>
<feature type="domain" description="Spaetzle" evidence="4">
    <location>
        <begin position="55"/>
        <end position="152"/>
    </location>
</feature>
<accession>A0A8J9YFR6</accession>
<reference evidence="5" key="1">
    <citation type="submission" date="2021-12" db="EMBL/GenBank/DDBJ databases">
        <authorList>
            <person name="Martin H S."/>
        </authorList>
    </citation>
    <scope>NUCLEOTIDE SEQUENCE</scope>
</reference>